<dbReference type="SUPFAM" id="SSF53474">
    <property type="entry name" value="alpha/beta-Hydrolases"/>
    <property type="match status" value="1"/>
</dbReference>
<organism evidence="1 3">
    <name type="scientific">Methanobacterium veterum</name>
    <dbReference type="NCBI Taxonomy" id="408577"/>
    <lineage>
        <taxon>Archaea</taxon>
        <taxon>Methanobacteriati</taxon>
        <taxon>Methanobacteriota</taxon>
        <taxon>Methanomada group</taxon>
        <taxon>Methanobacteria</taxon>
        <taxon>Methanobacteriales</taxon>
        <taxon>Methanobacteriaceae</taxon>
        <taxon>Methanobacterium</taxon>
    </lineage>
</organism>
<proteinExistence type="predicted"/>
<protein>
    <submittedName>
        <fullName evidence="1">Uncharacterized protein</fullName>
    </submittedName>
</protein>
<evidence type="ECO:0000313" key="3">
    <source>
        <dbReference type="Proteomes" id="UP001068021"/>
    </source>
</evidence>
<comment type="caution">
    <text evidence="1">The sequence shown here is derived from an EMBL/GenBank/DDBJ whole genome shotgun (WGS) entry which is preliminary data.</text>
</comment>
<reference evidence="1" key="1">
    <citation type="submission" date="2022-12" db="EMBL/GenBank/DDBJ databases">
        <title>Reclassification of two methanogenic archaea species isolated from the Kolyma lowland permafrost.</title>
        <authorList>
            <person name="Trubitsyn V.E."/>
            <person name="Rivkina E.M."/>
            <person name="Shcherbakova V.A."/>
        </authorList>
    </citation>
    <scope>NUCLEOTIDE SEQUENCE</scope>
    <source>
        <strain evidence="1">M2</strain>
        <strain evidence="2">MK4</strain>
    </source>
</reference>
<sequence length="325" mass="37625">MDGIKEFILDMYDLENAEFPLNELFSLQINHNNVKYEFLIRFSSNNKNLICFGSGAFDPKKISPPIYNRFSWQTQFDESVIYYNDPTLYINPKVPLKWGATNLSLGWGVGKSEEWYLSIIADIIHSLALKKNIKHENILFFGSSGGGFTSIILATLIKNSAAIANNPQIFCKNLKDHFDNIIKTCFDDLDSETALTQYKYRFDVIEMFKRENYIPPITYLLNVNSEIDLLDHFVPFINSLPSLKFDNRVNVVLYQSEDGHNGVMDKEETIKMIKDHFKTNEHAIKCKNNIDEVSSSIEYQDYLLNKKNYEGMVNKFKNKLAKKVK</sequence>
<keyword evidence="3" id="KW-1185">Reference proteome</keyword>
<dbReference type="AlphaFoldDB" id="A0A9E5A2Y3"/>
<dbReference type="Proteomes" id="UP001074446">
    <property type="component" value="Unassembled WGS sequence"/>
</dbReference>
<accession>A0A9E5A2Y3</accession>
<evidence type="ECO:0000313" key="1">
    <source>
        <dbReference type="EMBL" id="MCZ3367100.1"/>
    </source>
</evidence>
<dbReference type="Proteomes" id="UP001068021">
    <property type="component" value="Unassembled WGS sequence"/>
</dbReference>
<name>A0A9E5A2Y3_9EURY</name>
<dbReference type="EMBL" id="JAPVES010000030">
    <property type="protein sequence ID" value="MCZ3373752.1"/>
    <property type="molecule type" value="Genomic_DNA"/>
</dbReference>
<dbReference type="InterPro" id="IPR029058">
    <property type="entry name" value="AB_hydrolase_fold"/>
</dbReference>
<dbReference type="EMBL" id="JAPVER010000020">
    <property type="protein sequence ID" value="MCZ3367100.1"/>
    <property type="molecule type" value="Genomic_DNA"/>
</dbReference>
<gene>
    <name evidence="2" type="ORF">O3H35_13970</name>
    <name evidence="1" type="ORF">O3H54_14520</name>
</gene>
<dbReference type="RefSeq" id="WP_052376230.1">
    <property type="nucleotide sequence ID" value="NZ_JAPVER010000020.1"/>
</dbReference>
<evidence type="ECO:0000313" key="2">
    <source>
        <dbReference type="EMBL" id="MCZ3373752.1"/>
    </source>
</evidence>